<dbReference type="Proteomes" id="UP000664859">
    <property type="component" value="Unassembled WGS sequence"/>
</dbReference>
<evidence type="ECO:0000256" key="1">
    <source>
        <dbReference type="SAM" id="MobiDB-lite"/>
    </source>
</evidence>
<dbReference type="EMBL" id="JAFCMP010000121">
    <property type="protein sequence ID" value="KAG5185816.1"/>
    <property type="molecule type" value="Genomic_DNA"/>
</dbReference>
<evidence type="ECO:0000313" key="3">
    <source>
        <dbReference type="Proteomes" id="UP000664859"/>
    </source>
</evidence>
<feature type="region of interest" description="Disordered" evidence="1">
    <location>
        <begin position="357"/>
        <end position="413"/>
    </location>
</feature>
<keyword evidence="3" id="KW-1185">Reference proteome</keyword>
<comment type="caution">
    <text evidence="2">The sequence shown here is derived from an EMBL/GenBank/DDBJ whole genome shotgun (WGS) entry which is preliminary data.</text>
</comment>
<proteinExistence type="predicted"/>
<organism evidence="2 3">
    <name type="scientific">Tribonema minus</name>
    <dbReference type="NCBI Taxonomy" id="303371"/>
    <lineage>
        <taxon>Eukaryota</taxon>
        <taxon>Sar</taxon>
        <taxon>Stramenopiles</taxon>
        <taxon>Ochrophyta</taxon>
        <taxon>PX clade</taxon>
        <taxon>Xanthophyceae</taxon>
        <taxon>Tribonematales</taxon>
        <taxon>Tribonemataceae</taxon>
        <taxon>Tribonema</taxon>
    </lineage>
</organism>
<reference evidence="2" key="1">
    <citation type="submission" date="2021-02" db="EMBL/GenBank/DDBJ databases">
        <title>First Annotated Genome of the Yellow-green Alga Tribonema minus.</title>
        <authorList>
            <person name="Mahan K.M."/>
        </authorList>
    </citation>
    <scope>NUCLEOTIDE SEQUENCE</scope>
    <source>
        <strain evidence="2">UTEX B ZZ1240</strain>
    </source>
</reference>
<evidence type="ECO:0000313" key="2">
    <source>
        <dbReference type="EMBL" id="KAG5185816.1"/>
    </source>
</evidence>
<accession>A0A836CJJ4</accession>
<gene>
    <name evidence="2" type="ORF">JKP88DRAFT_254765</name>
</gene>
<name>A0A836CJJ4_9STRA</name>
<sequence length="413" mass="45041">MPPNLTRIPPPPFSPPLQAAAPIMHITVADQFLRIHAPPFRLHAQVFNALQELMAEADRRLSSLDDTVPRVMESDPPRMLAQRLLLIRDFLAPLDTATAPVVTRLPEGRQAFAVCDHGLVDVAVPKGQAKEAKAAAQHPAQGGGAREPVPTLPQATLCNELQTLQNMYHLRKGRTFVSDQQLASAAAQLKQAKADSVAVMWYCANAPRPGRMAEKLRAGTSRLTFTCWTRTLPRQCLCPNVEVQSNVLALRLNKLICHAAMTQLQGYIDILLPAYPAIRIKCGKNEKAEESGLGDTLRNYITAGEYQQPFATANPWFAKEHRHKGAYAALLHLKCVQDCEDTSSFLLCTVAPDESDNASVVPPASDQQQQPSRTPGLEGSAASASRPRGQACVRGPGAGEGRWSPLSRPWLRA</sequence>
<protein>
    <submittedName>
        <fullName evidence="2">Uncharacterized protein</fullName>
    </submittedName>
</protein>
<dbReference type="AlphaFoldDB" id="A0A836CJJ4"/>